<organism evidence="6 7">
    <name type="scientific">Penicillium cf. griseofulvum</name>
    <dbReference type="NCBI Taxonomy" id="2972120"/>
    <lineage>
        <taxon>Eukaryota</taxon>
        <taxon>Fungi</taxon>
        <taxon>Dikarya</taxon>
        <taxon>Ascomycota</taxon>
        <taxon>Pezizomycotina</taxon>
        <taxon>Eurotiomycetes</taxon>
        <taxon>Eurotiomycetidae</taxon>
        <taxon>Eurotiales</taxon>
        <taxon>Aspergillaceae</taxon>
        <taxon>Penicillium</taxon>
    </lineage>
</organism>
<evidence type="ECO:0000256" key="4">
    <source>
        <dbReference type="ARBA" id="ARBA00023136"/>
    </source>
</evidence>
<dbReference type="InterPro" id="IPR006694">
    <property type="entry name" value="Fatty_acid_hydroxylase"/>
</dbReference>
<evidence type="ECO:0000256" key="3">
    <source>
        <dbReference type="ARBA" id="ARBA00022989"/>
    </source>
</evidence>
<dbReference type="GO" id="GO:0005506">
    <property type="term" value="F:iron ion binding"/>
    <property type="evidence" value="ECO:0007669"/>
    <property type="project" value="InterPro"/>
</dbReference>
<evidence type="ECO:0000256" key="2">
    <source>
        <dbReference type="ARBA" id="ARBA00022692"/>
    </source>
</evidence>
<keyword evidence="3" id="KW-1133">Transmembrane helix</keyword>
<proteinExistence type="predicted"/>
<dbReference type="OrthoDB" id="3629789at2759"/>
<accession>A0A9W9M185</accession>
<comment type="subcellular location">
    <subcellularLocation>
        <location evidence="1">Membrane</location>
    </subcellularLocation>
</comment>
<name>A0A9W9M185_9EURO</name>
<gene>
    <name evidence="6" type="ORF">N7472_009679</name>
</gene>
<keyword evidence="7" id="KW-1185">Reference proteome</keyword>
<dbReference type="Proteomes" id="UP001150879">
    <property type="component" value="Unassembled WGS sequence"/>
</dbReference>
<protein>
    <submittedName>
        <fullName evidence="6">Sterol desaturase</fullName>
    </submittedName>
</protein>
<dbReference type="GO" id="GO:0016491">
    <property type="term" value="F:oxidoreductase activity"/>
    <property type="evidence" value="ECO:0007669"/>
    <property type="project" value="InterPro"/>
</dbReference>
<evidence type="ECO:0000313" key="6">
    <source>
        <dbReference type="EMBL" id="KAJ5184839.1"/>
    </source>
</evidence>
<evidence type="ECO:0000313" key="7">
    <source>
        <dbReference type="Proteomes" id="UP001150879"/>
    </source>
</evidence>
<dbReference type="Pfam" id="PF04116">
    <property type="entry name" value="FA_hydroxylase"/>
    <property type="match status" value="1"/>
</dbReference>
<feature type="domain" description="Fatty acid hydroxylase" evidence="5">
    <location>
        <begin position="159"/>
        <end position="296"/>
    </location>
</feature>
<dbReference type="AlphaFoldDB" id="A0A9W9M185"/>
<keyword evidence="2" id="KW-0812">Transmembrane</keyword>
<dbReference type="GO" id="GO:0016020">
    <property type="term" value="C:membrane"/>
    <property type="evidence" value="ECO:0007669"/>
    <property type="project" value="UniProtKB-SubCell"/>
</dbReference>
<reference evidence="6" key="1">
    <citation type="submission" date="2022-11" db="EMBL/GenBank/DDBJ databases">
        <authorList>
            <person name="Petersen C."/>
        </authorList>
    </citation>
    <scope>NUCLEOTIDE SEQUENCE</scope>
    <source>
        <strain evidence="6">IBT 16849</strain>
    </source>
</reference>
<dbReference type="EMBL" id="JAPQKP010000006">
    <property type="protein sequence ID" value="KAJ5184839.1"/>
    <property type="molecule type" value="Genomic_DNA"/>
</dbReference>
<keyword evidence="4" id="KW-0472">Membrane</keyword>
<dbReference type="PANTHER" id="PTHR11863">
    <property type="entry name" value="STEROL DESATURASE"/>
    <property type="match status" value="1"/>
</dbReference>
<evidence type="ECO:0000259" key="5">
    <source>
        <dbReference type="Pfam" id="PF04116"/>
    </source>
</evidence>
<dbReference type="InterPro" id="IPR050307">
    <property type="entry name" value="Sterol_Desaturase_Related"/>
</dbReference>
<reference evidence="6" key="2">
    <citation type="journal article" date="2023" name="IMA Fungus">
        <title>Comparative genomic study of the Penicillium genus elucidates a diverse pangenome and 15 lateral gene transfer events.</title>
        <authorList>
            <person name="Petersen C."/>
            <person name="Sorensen T."/>
            <person name="Nielsen M.R."/>
            <person name="Sondergaard T.E."/>
            <person name="Sorensen J.L."/>
            <person name="Fitzpatrick D.A."/>
            <person name="Frisvad J.C."/>
            <person name="Nielsen K.L."/>
        </authorList>
    </citation>
    <scope>NUCLEOTIDE SEQUENCE</scope>
    <source>
        <strain evidence="6">IBT 16849</strain>
    </source>
</reference>
<comment type="caution">
    <text evidence="6">The sequence shown here is derived from an EMBL/GenBank/DDBJ whole genome shotgun (WGS) entry which is preliminary data.</text>
</comment>
<sequence>MSSAHEVTGLLQSVVTSLQDRIRRPDLYFGFNEAQLTAVIPISSYWLTATFYELLDYFDIFAQYRLQPTEEERRRNVPSRAHVIKTVLTLHACQLLLGFVVDWLEIGEAGNETAARWAKQILNHYPPHHPSTDSWNADILLQRIIPTVIYGAFLLGRQLLALAVIDTWVFWFHFTSHKVQWIYRNIHSIHHEIYTPYAYGALYNSLTESFFSDIMSCVLAQTIVGLSNREAIFLFTFATMKQVDDHSGYALPWSPFSIYGRFTGAHGVYHGIHHQKWGMKSNMENYFTFWDRFMATKYLGTRTLHSPPSKAEVDSWPSQRRAEYLAQLKEQKDQ</sequence>
<dbReference type="GO" id="GO:0008610">
    <property type="term" value="P:lipid biosynthetic process"/>
    <property type="evidence" value="ECO:0007669"/>
    <property type="project" value="InterPro"/>
</dbReference>
<evidence type="ECO:0000256" key="1">
    <source>
        <dbReference type="ARBA" id="ARBA00004370"/>
    </source>
</evidence>